<protein>
    <submittedName>
        <fullName evidence="2">Uncharacterized protein</fullName>
    </submittedName>
</protein>
<dbReference type="EMBL" id="GBEZ01024026">
    <property type="protein sequence ID" value="JAC62916.1"/>
    <property type="molecule type" value="Transcribed_RNA"/>
</dbReference>
<reference evidence="2" key="1">
    <citation type="submission" date="2014-05" db="EMBL/GenBank/DDBJ databases">
        <title>The transcriptome of the halophilic microalga Tetraselmis sp. GSL018 isolated from the Great Salt Lake, Utah.</title>
        <authorList>
            <person name="Jinkerson R.E."/>
            <person name="D'Adamo S."/>
            <person name="Posewitz M.C."/>
        </authorList>
    </citation>
    <scope>NUCLEOTIDE SEQUENCE</scope>
    <source>
        <strain evidence="2">GSL018</strain>
    </source>
</reference>
<keyword evidence="1" id="KW-0472">Membrane</keyword>
<dbReference type="AlphaFoldDB" id="A0A061QX70"/>
<evidence type="ECO:0000313" key="2">
    <source>
        <dbReference type="EMBL" id="JAC62916.1"/>
    </source>
</evidence>
<sequence>RQCRYEHARVAARRIQHWLQSSFRRMLRRAEALTDGSTETALGIAASVLQVLPVQSGVEAFATIFRNLTEFRLRGDAAENPCWWLFAMLVKTFWLYPMFLFPPFFQ</sequence>
<feature type="non-terminal residue" evidence="2">
    <location>
        <position position="1"/>
    </location>
</feature>
<proteinExistence type="predicted"/>
<keyword evidence="1" id="KW-0812">Transmembrane</keyword>
<evidence type="ECO:0000256" key="1">
    <source>
        <dbReference type="SAM" id="Phobius"/>
    </source>
</evidence>
<accession>A0A061QX70</accession>
<name>A0A061QX70_9CHLO</name>
<gene>
    <name evidence="2" type="ORF">TSPGSL018_21987</name>
</gene>
<keyword evidence="1" id="KW-1133">Transmembrane helix</keyword>
<organism evidence="2">
    <name type="scientific">Tetraselmis sp. GSL018</name>
    <dbReference type="NCBI Taxonomy" id="582737"/>
    <lineage>
        <taxon>Eukaryota</taxon>
        <taxon>Viridiplantae</taxon>
        <taxon>Chlorophyta</taxon>
        <taxon>core chlorophytes</taxon>
        <taxon>Chlorodendrophyceae</taxon>
        <taxon>Chlorodendrales</taxon>
        <taxon>Chlorodendraceae</taxon>
        <taxon>Tetraselmis</taxon>
    </lineage>
</organism>
<feature type="transmembrane region" description="Helical" evidence="1">
    <location>
        <begin position="82"/>
        <end position="105"/>
    </location>
</feature>